<gene>
    <name evidence="2" type="ORF">L211DRAFT_853173</name>
</gene>
<dbReference type="AlphaFoldDB" id="A0A3N4L9G0"/>
<protein>
    <submittedName>
        <fullName evidence="2">Uncharacterized protein</fullName>
    </submittedName>
</protein>
<organism evidence="2 3">
    <name type="scientific">Terfezia boudieri ATCC MYA-4762</name>
    <dbReference type="NCBI Taxonomy" id="1051890"/>
    <lineage>
        <taxon>Eukaryota</taxon>
        <taxon>Fungi</taxon>
        <taxon>Dikarya</taxon>
        <taxon>Ascomycota</taxon>
        <taxon>Pezizomycotina</taxon>
        <taxon>Pezizomycetes</taxon>
        <taxon>Pezizales</taxon>
        <taxon>Pezizaceae</taxon>
        <taxon>Terfezia</taxon>
    </lineage>
</organism>
<dbReference type="InParanoid" id="A0A3N4L9G0"/>
<name>A0A3N4L9G0_9PEZI</name>
<feature type="compositionally biased region" description="Polar residues" evidence="1">
    <location>
        <begin position="1"/>
        <end position="10"/>
    </location>
</feature>
<proteinExistence type="predicted"/>
<sequence>MASPAYTQFHTETHPQHAHRHSSISSTTSTSSATSGPILSSVYRRDSIPTTLPTAIRSRRASDVDPFAVQRDPNYNPFSSSPTRRSSDQMEPMSTSPTGTPPMGMQGDRRMSREWDASKVPPSKFQRPEGSIWATPASRDGHIARNKIEIVMEKVKEKTARRK</sequence>
<reference evidence="2 3" key="1">
    <citation type="journal article" date="2018" name="Nat. Ecol. Evol.">
        <title>Pezizomycetes genomes reveal the molecular basis of ectomycorrhizal truffle lifestyle.</title>
        <authorList>
            <person name="Murat C."/>
            <person name="Payen T."/>
            <person name="Noel B."/>
            <person name="Kuo A."/>
            <person name="Morin E."/>
            <person name="Chen J."/>
            <person name="Kohler A."/>
            <person name="Krizsan K."/>
            <person name="Balestrini R."/>
            <person name="Da Silva C."/>
            <person name="Montanini B."/>
            <person name="Hainaut M."/>
            <person name="Levati E."/>
            <person name="Barry K.W."/>
            <person name="Belfiori B."/>
            <person name="Cichocki N."/>
            <person name="Clum A."/>
            <person name="Dockter R.B."/>
            <person name="Fauchery L."/>
            <person name="Guy J."/>
            <person name="Iotti M."/>
            <person name="Le Tacon F."/>
            <person name="Lindquist E.A."/>
            <person name="Lipzen A."/>
            <person name="Malagnac F."/>
            <person name="Mello A."/>
            <person name="Molinier V."/>
            <person name="Miyauchi S."/>
            <person name="Poulain J."/>
            <person name="Riccioni C."/>
            <person name="Rubini A."/>
            <person name="Sitrit Y."/>
            <person name="Splivallo R."/>
            <person name="Traeger S."/>
            <person name="Wang M."/>
            <person name="Zifcakova L."/>
            <person name="Wipf D."/>
            <person name="Zambonelli A."/>
            <person name="Paolocci F."/>
            <person name="Nowrousian M."/>
            <person name="Ottonello S."/>
            <person name="Baldrian P."/>
            <person name="Spatafora J.W."/>
            <person name="Henrissat B."/>
            <person name="Nagy L.G."/>
            <person name="Aury J.M."/>
            <person name="Wincker P."/>
            <person name="Grigoriev I.V."/>
            <person name="Bonfante P."/>
            <person name="Martin F.M."/>
        </authorList>
    </citation>
    <scope>NUCLEOTIDE SEQUENCE [LARGE SCALE GENOMIC DNA]</scope>
    <source>
        <strain evidence="2 3">ATCC MYA-4762</strain>
    </source>
</reference>
<feature type="compositionally biased region" description="Basic and acidic residues" evidence="1">
    <location>
        <begin position="107"/>
        <end position="117"/>
    </location>
</feature>
<evidence type="ECO:0000313" key="3">
    <source>
        <dbReference type="Proteomes" id="UP000267821"/>
    </source>
</evidence>
<accession>A0A3N4L9G0</accession>
<dbReference type="Proteomes" id="UP000267821">
    <property type="component" value="Unassembled WGS sequence"/>
</dbReference>
<feature type="compositionally biased region" description="Low complexity" evidence="1">
    <location>
        <begin position="92"/>
        <end position="105"/>
    </location>
</feature>
<dbReference type="OrthoDB" id="5395727at2759"/>
<evidence type="ECO:0000313" key="2">
    <source>
        <dbReference type="EMBL" id="RPB19530.1"/>
    </source>
</evidence>
<dbReference type="EMBL" id="ML121588">
    <property type="protein sequence ID" value="RPB19530.1"/>
    <property type="molecule type" value="Genomic_DNA"/>
</dbReference>
<feature type="compositionally biased region" description="Low complexity" evidence="1">
    <location>
        <begin position="23"/>
        <end position="35"/>
    </location>
</feature>
<keyword evidence="3" id="KW-1185">Reference proteome</keyword>
<feature type="region of interest" description="Disordered" evidence="1">
    <location>
        <begin position="1"/>
        <end position="138"/>
    </location>
</feature>
<evidence type="ECO:0000256" key="1">
    <source>
        <dbReference type="SAM" id="MobiDB-lite"/>
    </source>
</evidence>